<reference evidence="6 7" key="1">
    <citation type="journal article" date="2017" name="PLoS Biol.">
        <title>The sea cucumber genome provides insights into morphological evolution and visceral regeneration.</title>
        <authorList>
            <person name="Zhang X."/>
            <person name="Sun L."/>
            <person name="Yuan J."/>
            <person name="Sun Y."/>
            <person name="Gao Y."/>
            <person name="Zhang L."/>
            <person name="Li S."/>
            <person name="Dai H."/>
            <person name="Hamel J.F."/>
            <person name="Liu C."/>
            <person name="Yu Y."/>
            <person name="Liu S."/>
            <person name="Lin W."/>
            <person name="Guo K."/>
            <person name="Jin S."/>
            <person name="Xu P."/>
            <person name="Storey K.B."/>
            <person name="Huan P."/>
            <person name="Zhang T."/>
            <person name="Zhou Y."/>
            <person name="Zhang J."/>
            <person name="Lin C."/>
            <person name="Li X."/>
            <person name="Xing L."/>
            <person name="Huo D."/>
            <person name="Sun M."/>
            <person name="Wang L."/>
            <person name="Mercier A."/>
            <person name="Li F."/>
            <person name="Yang H."/>
            <person name="Xiang J."/>
        </authorList>
    </citation>
    <scope>NUCLEOTIDE SEQUENCE [LARGE SCALE GENOMIC DNA]</scope>
    <source>
        <strain evidence="6">Shaxun</strain>
        <tissue evidence="6">Muscle</tissue>
    </source>
</reference>
<evidence type="ECO:0000256" key="4">
    <source>
        <dbReference type="SAM" id="MobiDB-lite"/>
    </source>
</evidence>
<evidence type="ECO:0000313" key="7">
    <source>
        <dbReference type="Proteomes" id="UP000230750"/>
    </source>
</evidence>
<dbReference type="PANTHER" id="PTHR20875">
    <property type="entry name" value="EF-HAND CALCIUM-BINDING DOMAIN-CONTAINING PROTEIN 6-RELATED"/>
    <property type="match status" value="1"/>
</dbReference>
<keyword evidence="1" id="KW-0597">Phosphoprotein</keyword>
<keyword evidence="3" id="KW-0106">Calcium</keyword>
<organism evidence="6 7">
    <name type="scientific">Stichopus japonicus</name>
    <name type="common">Sea cucumber</name>
    <dbReference type="NCBI Taxonomy" id="307972"/>
    <lineage>
        <taxon>Eukaryota</taxon>
        <taxon>Metazoa</taxon>
        <taxon>Echinodermata</taxon>
        <taxon>Eleutherozoa</taxon>
        <taxon>Echinozoa</taxon>
        <taxon>Holothuroidea</taxon>
        <taxon>Aspidochirotacea</taxon>
        <taxon>Aspidochirotida</taxon>
        <taxon>Stichopodidae</taxon>
        <taxon>Apostichopus</taxon>
    </lineage>
</organism>
<dbReference type="InterPro" id="IPR011992">
    <property type="entry name" value="EF-hand-dom_pair"/>
</dbReference>
<dbReference type="PANTHER" id="PTHR20875:SF2">
    <property type="entry name" value="EF-HAND CALCIUM-BINDING DOMAIN-CONTAINING PROTEIN 6"/>
    <property type="match status" value="1"/>
</dbReference>
<comment type="caution">
    <text evidence="6">The sequence shown here is derived from an EMBL/GenBank/DDBJ whole genome shotgun (WGS) entry which is preliminary data.</text>
</comment>
<evidence type="ECO:0000259" key="5">
    <source>
        <dbReference type="PROSITE" id="PS50222"/>
    </source>
</evidence>
<sequence>MASGLAELHTSAVRPATGGLLFSPHQILRTPRNLRPASQASRGSFEFRQSPARSPSQLRASLPARFSPAPTAITTNHDKLTSIEVEQLLRQKIQQNYHDLKQACQNYDINQSLTITKGELRRVLDTFCAPLTTEQFESVVAKVPLNANGTITYPSFLDRFANTGTGSKESWKMTSGHKYSYTKAPQDMGTDVLERQLRSSISQNAKNVLKSLRLFDYNRDGKIQKHDMRKVIENYGFRMTDEQFEK</sequence>
<evidence type="ECO:0000256" key="2">
    <source>
        <dbReference type="ARBA" id="ARBA00022737"/>
    </source>
</evidence>
<feature type="domain" description="EF-hand" evidence="5">
    <location>
        <begin position="203"/>
        <end position="238"/>
    </location>
</feature>
<feature type="domain" description="EF-hand" evidence="5">
    <location>
        <begin position="95"/>
        <end position="130"/>
    </location>
</feature>
<dbReference type="Gene3D" id="1.10.238.10">
    <property type="entry name" value="EF-hand"/>
    <property type="match status" value="2"/>
</dbReference>
<dbReference type="SUPFAM" id="SSF47473">
    <property type="entry name" value="EF-hand"/>
    <property type="match status" value="1"/>
</dbReference>
<dbReference type="SMART" id="SM00054">
    <property type="entry name" value="EFh"/>
    <property type="match status" value="2"/>
</dbReference>
<evidence type="ECO:0000256" key="1">
    <source>
        <dbReference type="ARBA" id="ARBA00022553"/>
    </source>
</evidence>
<dbReference type="OrthoDB" id="26525at2759"/>
<keyword evidence="7" id="KW-1185">Reference proteome</keyword>
<accession>A0A2G8JJP0</accession>
<dbReference type="InterPro" id="IPR015070">
    <property type="entry name" value="EF_hand_DJBP"/>
</dbReference>
<name>A0A2G8JJP0_STIJA</name>
<dbReference type="STRING" id="307972.A0A2G8JJP0"/>
<feature type="region of interest" description="Disordered" evidence="4">
    <location>
        <begin position="31"/>
        <end position="71"/>
    </location>
</feature>
<dbReference type="GO" id="GO:0005654">
    <property type="term" value="C:nucleoplasm"/>
    <property type="evidence" value="ECO:0007669"/>
    <property type="project" value="TreeGrafter"/>
</dbReference>
<evidence type="ECO:0000256" key="3">
    <source>
        <dbReference type="ARBA" id="ARBA00022837"/>
    </source>
</evidence>
<dbReference type="CDD" id="cd00051">
    <property type="entry name" value="EFh"/>
    <property type="match status" value="1"/>
</dbReference>
<dbReference type="PROSITE" id="PS50222">
    <property type="entry name" value="EF_HAND_2"/>
    <property type="match status" value="2"/>
</dbReference>
<evidence type="ECO:0000313" key="6">
    <source>
        <dbReference type="EMBL" id="PIK35961.1"/>
    </source>
</evidence>
<dbReference type="GO" id="GO:0005509">
    <property type="term" value="F:calcium ion binding"/>
    <property type="evidence" value="ECO:0007669"/>
    <property type="project" value="InterPro"/>
</dbReference>
<dbReference type="InterPro" id="IPR018247">
    <property type="entry name" value="EF_Hand_1_Ca_BS"/>
</dbReference>
<dbReference type="AlphaFoldDB" id="A0A2G8JJP0"/>
<dbReference type="Pfam" id="PF08976">
    <property type="entry name" value="EF-hand_11"/>
    <property type="match status" value="1"/>
</dbReference>
<dbReference type="FunFam" id="1.10.238.10:FF:000121">
    <property type="entry name" value="EF-hand calcium-binding domain-containing protein 6"/>
    <property type="match status" value="1"/>
</dbReference>
<gene>
    <name evidence="6" type="ORF">BSL78_27213</name>
</gene>
<dbReference type="InterPro" id="IPR002048">
    <property type="entry name" value="EF_hand_dom"/>
</dbReference>
<protein>
    <submittedName>
        <fullName evidence="6">Putative EF-hand calcium-binding domain-containing protein 6</fullName>
    </submittedName>
</protein>
<dbReference type="PROSITE" id="PS00018">
    <property type="entry name" value="EF_HAND_1"/>
    <property type="match status" value="1"/>
</dbReference>
<proteinExistence type="predicted"/>
<dbReference type="Proteomes" id="UP000230750">
    <property type="component" value="Unassembled WGS sequence"/>
</dbReference>
<dbReference type="InterPro" id="IPR052603">
    <property type="entry name" value="EFCB6"/>
</dbReference>
<keyword evidence="2" id="KW-0677">Repeat</keyword>
<dbReference type="EMBL" id="MRZV01001777">
    <property type="protein sequence ID" value="PIK35961.1"/>
    <property type="molecule type" value="Genomic_DNA"/>
</dbReference>